<evidence type="ECO:0000259" key="1">
    <source>
        <dbReference type="Pfam" id="PF01738"/>
    </source>
</evidence>
<dbReference type="InterPro" id="IPR002925">
    <property type="entry name" value="Dienelactn_hydro"/>
</dbReference>
<dbReference type="PANTHER" id="PTHR47668">
    <property type="entry name" value="DIENELACTONE HYDROLASE FAMILY PROTEIN (AFU_ORTHOLOGUE AFUA_6G01940)"/>
    <property type="match status" value="1"/>
</dbReference>
<dbReference type="OMA" id="SKACCTR"/>
<dbReference type="SUPFAM" id="SSF53474">
    <property type="entry name" value="alpha/beta-Hydrolases"/>
    <property type="match status" value="1"/>
</dbReference>
<dbReference type="GO" id="GO:0016787">
    <property type="term" value="F:hydrolase activity"/>
    <property type="evidence" value="ECO:0007669"/>
    <property type="project" value="UniProtKB-KW"/>
</dbReference>
<comment type="caution">
    <text evidence="2">The sequence shown here is derived from an EMBL/GenBank/DDBJ whole genome shotgun (WGS) entry which is preliminary data.</text>
</comment>
<accession>A0A1X2HF26</accession>
<dbReference type="STRING" id="13706.A0A1X2HF26"/>
<dbReference type="EMBL" id="MCGN01000004">
    <property type="protein sequence ID" value="ORY97565.1"/>
    <property type="molecule type" value="Genomic_DNA"/>
</dbReference>
<dbReference type="InterPro" id="IPR029058">
    <property type="entry name" value="AB_hydrolase_fold"/>
</dbReference>
<keyword evidence="3" id="KW-1185">Reference proteome</keyword>
<evidence type="ECO:0000313" key="3">
    <source>
        <dbReference type="Proteomes" id="UP000242180"/>
    </source>
</evidence>
<name>A0A1X2HF26_SYNRA</name>
<feature type="domain" description="Dienelactone hydrolase" evidence="1">
    <location>
        <begin position="19"/>
        <end position="227"/>
    </location>
</feature>
<dbReference type="InParanoid" id="A0A1X2HF26"/>
<dbReference type="PANTHER" id="PTHR47668:SF1">
    <property type="entry name" value="DIENELACTONE HYDROLASE DOMAIN-CONTAINING PROTEIN-RELATED"/>
    <property type="match status" value="1"/>
</dbReference>
<sequence>MSDYMPIGTMEQVDDLPFYVVGSEDAKISIILIYDVFGLHDNTKQFCDLLAKYGGYRVVMPDFFRGEPLTEEKMAGGKEAIVAWISRVGSFDVIFPDVQKIQKWLQAQDISQAGLVGFCWGAKIAVQTAGIVDRFFGATAMIHPSQVEIQDAENAQAPILAIPTKDDVDMTEYMRVLSRKPFGSNCEHYRFDDVHHGFAAARGDWNDEIIKKRATEAVQLTVRFFKKNLTI</sequence>
<proteinExistence type="predicted"/>
<dbReference type="FunCoup" id="A0A1X2HF26">
    <property type="interactions" value="25"/>
</dbReference>
<protein>
    <submittedName>
        <fullName evidence="2">Alpha/Beta hydrolase protein</fullName>
    </submittedName>
</protein>
<evidence type="ECO:0000313" key="2">
    <source>
        <dbReference type="EMBL" id="ORY97565.1"/>
    </source>
</evidence>
<keyword evidence="2" id="KW-0378">Hydrolase</keyword>
<dbReference type="OrthoDB" id="17560at2759"/>
<gene>
    <name evidence="2" type="ORF">BCR43DRAFT_523711</name>
</gene>
<dbReference type="Pfam" id="PF01738">
    <property type="entry name" value="DLH"/>
    <property type="match status" value="1"/>
</dbReference>
<dbReference type="AlphaFoldDB" id="A0A1X2HF26"/>
<dbReference type="Proteomes" id="UP000242180">
    <property type="component" value="Unassembled WGS sequence"/>
</dbReference>
<reference evidence="2 3" key="1">
    <citation type="submission" date="2016-07" db="EMBL/GenBank/DDBJ databases">
        <title>Pervasive Adenine N6-methylation of Active Genes in Fungi.</title>
        <authorList>
            <consortium name="DOE Joint Genome Institute"/>
            <person name="Mondo S.J."/>
            <person name="Dannebaum R.O."/>
            <person name="Kuo R.C."/>
            <person name="Labutti K."/>
            <person name="Haridas S."/>
            <person name="Kuo A."/>
            <person name="Salamov A."/>
            <person name="Ahrendt S.R."/>
            <person name="Lipzen A."/>
            <person name="Sullivan W."/>
            <person name="Andreopoulos W.B."/>
            <person name="Clum A."/>
            <person name="Lindquist E."/>
            <person name="Daum C."/>
            <person name="Ramamoorthy G.K."/>
            <person name="Gryganskyi A."/>
            <person name="Culley D."/>
            <person name="Magnuson J.K."/>
            <person name="James T.Y."/>
            <person name="O'Malley M.A."/>
            <person name="Stajich J.E."/>
            <person name="Spatafora J.W."/>
            <person name="Visel A."/>
            <person name="Grigoriev I.V."/>
        </authorList>
    </citation>
    <scope>NUCLEOTIDE SEQUENCE [LARGE SCALE GENOMIC DNA]</scope>
    <source>
        <strain evidence="2 3">NRRL 2496</strain>
    </source>
</reference>
<dbReference type="Gene3D" id="3.40.50.1820">
    <property type="entry name" value="alpha/beta hydrolase"/>
    <property type="match status" value="1"/>
</dbReference>
<organism evidence="2 3">
    <name type="scientific">Syncephalastrum racemosum</name>
    <name type="common">Filamentous fungus</name>
    <dbReference type="NCBI Taxonomy" id="13706"/>
    <lineage>
        <taxon>Eukaryota</taxon>
        <taxon>Fungi</taxon>
        <taxon>Fungi incertae sedis</taxon>
        <taxon>Mucoromycota</taxon>
        <taxon>Mucoromycotina</taxon>
        <taxon>Mucoromycetes</taxon>
        <taxon>Mucorales</taxon>
        <taxon>Syncephalastraceae</taxon>
        <taxon>Syncephalastrum</taxon>
    </lineage>
</organism>